<dbReference type="SMART" id="SM01400">
    <property type="entry name" value="Pribosyltran_N"/>
    <property type="match status" value="1"/>
</dbReference>
<evidence type="ECO:0000256" key="8">
    <source>
        <dbReference type="ARBA" id="ARBA00022842"/>
    </source>
</evidence>
<comment type="catalytic activity">
    <reaction evidence="9 12">
        <text>D-ribose 5-phosphate + ATP = 5-phospho-alpha-D-ribose 1-diphosphate + AMP + H(+)</text>
        <dbReference type="Rhea" id="RHEA:15609"/>
        <dbReference type="ChEBI" id="CHEBI:15378"/>
        <dbReference type="ChEBI" id="CHEBI:30616"/>
        <dbReference type="ChEBI" id="CHEBI:58017"/>
        <dbReference type="ChEBI" id="CHEBI:78346"/>
        <dbReference type="ChEBI" id="CHEBI:456215"/>
        <dbReference type="EC" id="2.7.6.1"/>
    </reaction>
</comment>
<evidence type="ECO:0000256" key="12">
    <source>
        <dbReference type="HAMAP-Rule" id="MF_00583"/>
    </source>
</evidence>
<comment type="pathway">
    <text evidence="1 12">Metabolic intermediate biosynthesis; 5-phospho-alpha-D-ribose 1-diphosphate biosynthesis; 5-phospho-alpha-D-ribose 1-diphosphate from D-ribose 5-phosphate (route I): step 1/1.</text>
</comment>
<feature type="binding site" evidence="12">
    <location>
        <position position="194"/>
    </location>
    <ligand>
        <name>D-ribose 5-phosphate</name>
        <dbReference type="ChEBI" id="CHEBI:78346"/>
    </ligand>
</feature>
<dbReference type="SUPFAM" id="SSF53271">
    <property type="entry name" value="PRTase-like"/>
    <property type="match status" value="1"/>
</dbReference>
<evidence type="ECO:0000313" key="15">
    <source>
        <dbReference type="Proteomes" id="UP000461162"/>
    </source>
</evidence>
<evidence type="ECO:0000256" key="10">
    <source>
        <dbReference type="ARBA" id="ARBA00054914"/>
    </source>
</evidence>
<dbReference type="FunFam" id="3.40.50.2020:FF:000001">
    <property type="entry name" value="Ribose-phosphate pyrophosphokinase"/>
    <property type="match status" value="1"/>
</dbReference>
<feature type="binding site" evidence="12">
    <location>
        <position position="131"/>
    </location>
    <ligand>
        <name>Mg(2+)</name>
        <dbReference type="ChEBI" id="CHEBI:18420"/>
    </ligand>
</feature>
<evidence type="ECO:0000256" key="9">
    <source>
        <dbReference type="ARBA" id="ARBA00049535"/>
    </source>
</evidence>
<dbReference type="GO" id="GO:0009156">
    <property type="term" value="P:ribonucleoside monophosphate biosynthetic process"/>
    <property type="evidence" value="ECO:0007669"/>
    <property type="project" value="InterPro"/>
</dbReference>
<dbReference type="InterPro" id="IPR000842">
    <property type="entry name" value="PRib_PP_synth_CS"/>
</dbReference>
<dbReference type="Proteomes" id="UP000461162">
    <property type="component" value="Unassembled WGS sequence"/>
</dbReference>
<dbReference type="InterPro" id="IPR029057">
    <property type="entry name" value="PRTase-like"/>
</dbReference>
<comment type="subunit">
    <text evidence="12">Homohexamer.</text>
</comment>
<comment type="similarity">
    <text evidence="11 12">Belongs to the ribose-phosphate pyrophosphokinase family. Class I subfamily.</text>
</comment>
<evidence type="ECO:0000256" key="3">
    <source>
        <dbReference type="ARBA" id="ARBA00022723"/>
    </source>
</evidence>
<evidence type="ECO:0000256" key="4">
    <source>
        <dbReference type="ARBA" id="ARBA00022727"/>
    </source>
</evidence>
<protein>
    <recommendedName>
        <fullName evidence="12">Ribose-phosphate pyrophosphokinase</fullName>
        <shortName evidence="12">RPPK</shortName>
        <ecNumber evidence="12">2.7.6.1</ecNumber>
    </recommendedName>
    <alternativeName>
        <fullName evidence="12">5-phospho-D-ribosyl alpha-1-diphosphate synthase</fullName>
    </alternativeName>
    <alternativeName>
        <fullName evidence="12">Phosphoribosyl diphosphate synthase</fullName>
    </alternativeName>
    <alternativeName>
        <fullName evidence="12">Phosphoribosyl pyrophosphate synthase</fullName>
        <shortName evidence="12">P-Rib-PP synthase</shortName>
        <shortName evidence="12">PRPP synthase</shortName>
        <shortName evidence="12">PRPPase</shortName>
    </alternativeName>
</protein>
<feature type="active site" evidence="12">
    <location>
        <position position="192"/>
    </location>
</feature>
<dbReference type="GO" id="GO:0002189">
    <property type="term" value="C:ribose phosphate diphosphokinase complex"/>
    <property type="evidence" value="ECO:0007669"/>
    <property type="project" value="TreeGrafter"/>
</dbReference>
<dbReference type="GO" id="GO:0016301">
    <property type="term" value="F:kinase activity"/>
    <property type="evidence" value="ECO:0007669"/>
    <property type="project" value="UniProtKB-KW"/>
</dbReference>
<keyword evidence="7 12" id="KW-0067">ATP-binding</keyword>
<dbReference type="GO" id="GO:0005524">
    <property type="term" value="F:ATP binding"/>
    <property type="evidence" value="ECO:0007669"/>
    <property type="project" value="UniProtKB-KW"/>
</dbReference>
<feature type="binding site" evidence="12">
    <location>
        <begin position="97"/>
        <end position="98"/>
    </location>
    <ligand>
        <name>ATP</name>
        <dbReference type="ChEBI" id="CHEBI:30616"/>
    </ligand>
</feature>
<dbReference type="HAMAP" id="MF_00583_B">
    <property type="entry name" value="RibP_PPkinase_B"/>
    <property type="match status" value="1"/>
</dbReference>
<keyword evidence="4 12" id="KW-0545">Nucleotide biosynthesis</keyword>
<feature type="binding site" evidence="12">
    <location>
        <begin position="222"/>
        <end position="226"/>
    </location>
    <ligand>
        <name>D-ribose 5-phosphate</name>
        <dbReference type="ChEBI" id="CHEBI:78346"/>
    </ligand>
</feature>
<comment type="function">
    <text evidence="10 12">Involved in the biosynthesis of the central metabolite phospho-alpha-D-ribosyl-1-pyrophosphate (PRPP) via the transfer of pyrophosphoryl group from ATP to 1-hydroxyl of ribose-5-phosphate (Rib-5-P).</text>
</comment>
<comment type="subcellular location">
    <subcellularLocation>
        <location evidence="12">Cytoplasm</location>
    </subcellularLocation>
</comment>
<sequence>MHGELKIISGSASPSLAEAICEHLGTKPSPVLRERFSDGEIRIEIGENVRGDDVFVIQPTCSPVNYHLMELCLMLDALKRASASRVTAVVPYFGYARQDRKVVPRAPISAKLVADMLSAAGMQRLVTCDLHAGQIQGFFNCPVDNLFAAPVLIEHLRDREDDFVIISPDAGGVERARSYAKRLGASLAIVDKRRETPNQAKAMHIIGDVRDKVAVVIDDMIDTAGTMCAAANVIMDNGAKDVMACATHPVLSGPAIQRLEESAFSEVVVTDTIPLDEDKRCCGKIRQRSVASLLAKAINNVHTESSVSVLFI</sequence>
<proteinExistence type="inferred from homology"/>
<name>A0A7K1KP83_9BACT</name>
<dbReference type="InterPro" id="IPR000836">
    <property type="entry name" value="PRTase_dom"/>
</dbReference>
<feature type="binding site" evidence="12">
    <location>
        <position position="169"/>
    </location>
    <ligand>
        <name>Mg(2+)</name>
        <dbReference type="ChEBI" id="CHEBI:18420"/>
    </ligand>
</feature>
<evidence type="ECO:0000256" key="5">
    <source>
        <dbReference type="ARBA" id="ARBA00022741"/>
    </source>
</evidence>
<comment type="caution">
    <text evidence="14">The sequence shown here is derived from an EMBL/GenBank/DDBJ whole genome shotgun (WGS) entry which is preliminary data.</text>
</comment>
<dbReference type="UniPathway" id="UPA00087">
    <property type="reaction ID" value="UER00172"/>
</dbReference>
<keyword evidence="6 12" id="KW-0418">Kinase</keyword>
<keyword evidence="8 12" id="KW-0460">Magnesium</keyword>
<feature type="domain" description="Ribose-phosphate pyrophosphokinase N-terminal" evidence="13">
    <location>
        <begin position="5"/>
        <end position="121"/>
    </location>
</feature>
<comment type="cofactor">
    <cofactor evidence="12">
        <name>Mg(2+)</name>
        <dbReference type="ChEBI" id="CHEBI:18420"/>
    </cofactor>
    <text evidence="12">Binds 2 Mg(2+) ions per subunit.</text>
</comment>
<dbReference type="GO" id="GO:0005737">
    <property type="term" value="C:cytoplasm"/>
    <property type="evidence" value="ECO:0007669"/>
    <property type="project" value="UniProtKB-SubCell"/>
</dbReference>
<dbReference type="Gene3D" id="3.40.50.2020">
    <property type="match status" value="2"/>
</dbReference>
<keyword evidence="2 12" id="KW-0808">Transferase</keyword>
<keyword evidence="5 12" id="KW-0547">Nucleotide-binding</keyword>
<dbReference type="AlphaFoldDB" id="A0A7K1KP83"/>
<feature type="binding site" evidence="12">
    <location>
        <position position="218"/>
    </location>
    <ligand>
        <name>D-ribose 5-phosphate</name>
        <dbReference type="ChEBI" id="CHEBI:78346"/>
    </ligand>
</feature>
<evidence type="ECO:0000256" key="1">
    <source>
        <dbReference type="ARBA" id="ARBA00004996"/>
    </source>
</evidence>
<keyword evidence="15" id="KW-1185">Reference proteome</keyword>
<dbReference type="NCBIfam" id="NF002320">
    <property type="entry name" value="PRK01259.1"/>
    <property type="match status" value="1"/>
</dbReference>
<accession>A0A7K1KP83</accession>
<dbReference type="InterPro" id="IPR037515">
    <property type="entry name" value="Rib-P_diPkinase_bac"/>
</dbReference>
<feature type="binding site" evidence="12">
    <location>
        <begin position="38"/>
        <end position="40"/>
    </location>
    <ligand>
        <name>ATP</name>
        <dbReference type="ChEBI" id="CHEBI:30616"/>
    </ligand>
</feature>
<evidence type="ECO:0000256" key="11">
    <source>
        <dbReference type="ARBA" id="ARBA00061444"/>
    </source>
</evidence>
<organism evidence="14 15">
    <name type="scientific">Pseudodesulfovibrio alkaliphilus</name>
    <dbReference type="NCBI Taxonomy" id="2661613"/>
    <lineage>
        <taxon>Bacteria</taxon>
        <taxon>Pseudomonadati</taxon>
        <taxon>Thermodesulfobacteriota</taxon>
        <taxon>Desulfovibrionia</taxon>
        <taxon>Desulfovibrionales</taxon>
        <taxon>Desulfovibrionaceae</taxon>
    </lineage>
</organism>
<dbReference type="PANTHER" id="PTHR10210:SF41">
    <property type="entry name" value="RIBOSE-PHOSPHATE PYROPHOSPHOKINASE 1, CHLOROPLASTIC"/>
    <property type="match status" value="1"/>
</dbReference>
<dbReference type="Pfam" id="PF13793">
    <property type="entry name" value="Pribosyltran_N"/>
    <property type="match status" value="1"/>
</dbReference>
<dbReference type="CDD" id="cd06223">
    <property type="entry name" value="PRTases_typeI"/>
    <property type="match status" value="1"/>
</dbReference>
<dbReference type="PANTHER" id="PTHR10210">
    <property type="entry name" value="RIBOSE-PHOSPHATE DIPHOSPHOKINASE FAMILY MEMBER"/>
    <property type="match status" value="1"/>
</dbReference>
<keyword evidence="12" id="KW-0963">Cytoplasm</keyword>
<evidence type="ECO:0000256" key="6">
    <source>
        <dbReference type="ARBA" id="ARBA00022777"/>
    </source>
</evidence>
<evidence type="ECO:0000259" key="13">
    <source>
        <dbReference type="Pfam" id="PF13793"/>
    </source>
</evidence>
<dbReference type="Pfam" id="PF14572">
    <property type="entry name" value="Pribosyl_synth"/>
    <property type="match status" value="1"/>
</dbReference>
<evidence type="ECO:0000313" key="14">
    <source>
        <dbReference type="EMBL" id="MUM77898.1"/>
    </source>
</evidence>
<dbReference type="GO" id="GO:0006164">
    <property type="term" value="P:purine nucleotide biosynthetic process"/>
    <property type="evidence" value="ECO:0007669"/>
    <property type="project" value="TreeGrafter"/>
</dbReference>
<reference evidence="14 15" key="1">
    <citation type="submission" date="2019-11" db="EMBL/GenBank/DDBJ databases">
        <title>Pseudodesulfovibrio alkaliphilus, sp. nov., an alkaliphilic sulfate-reducing bacteria from mud volcano of Taman peninsula, Russia.</title>
        <authorList>
            <person name="Frolova A."/>
            <person name="Merkel A.Y."/>
            <person name="Slobodkin A.I."/>
        </authorList>
    </citation>
    <scope>NUCLEOTIDE SEQUENCE [LARGE SCALE GENOMIC DNA]</scope>
    <source>
        <strain evidence="14 15">F-1</strain>
    </source>
</reference>
<dbReference type="NCBIfam" id="TIGR01251">
    <property type="entry name" value="ribP_PPkin"/>
    <property type="match status" value="1"/>
</dbReference>
<dbReference type="GO" id="GO:0006015">
    <property type="term" value="P:5-phosphoribose 1-diphosphate biosynthetic process"/>
    <property type="evidence" value="ECO:0007669"/>
    <property type="project" value="UniProtKB-UniRule"/>
</dbReference>
<keyword evidence="3 12" id="KW-0479">Metal-binding</keyword>
<dbReference type="EC" id="2.7.6.1" evidence="12"/>
<evidence type="ECO:0000256" key="7">
    <source>
        <dbReference type="ARBA" id="ARBA00022840"/>
    </source>
</evidence>
<dbReference type="PROSITE" id="PS00114">
    <property type="entry name" value="PRPP_SYNTHASE"/>
    <property type="match status" value="1"/>
</dbReference>
<dbReference type="GO" id="GO:0004749">
    <property type="term" value="F:ribose phosphate diphosphokinase activity"/>
    <property type="evidence" value="ECO:0007669"/>
    <property type="project" value="UniProtKB-UniRule"/>
</dbReference>
<dbReference type="EMBL" id="WODC01000005">
    <property type="protein sequence ID" value="MUM77898.1"/>
    <property type="molecule type" value="Genomic_DNA"/>
</dbReference>
<evidence type="ECO:0000256" key="2">
    <source>
        <dbReference type="ARBA" id="ARBA00022679"/>
    </source>
</evidence>
<dbReference type="RefSeq" id="WP_155934494.1">
    <property type="nucleotide sequence ID" value="NZ_WODC01000005.1"/>
</dbReference>
<dbReference type="InterPro" id="IPR029099">
    <property type="entry name" value="Pribosyltran_N"/>
</dbReference>
<dbReference type="GO" id="GO:0000287">
    <property type="term" value="F:magnesium ion binding"/>
    <property type="evidence" value="ECO:0007669"/>
    <property type="project" value="UniProtKB-UniRule"/>
</dbReference>
<dbReference type="InterPro" id="IPR005946">
    <property type="entry name" value="Rib-P_diPkinase"/>
</dbReference>
<gene>
    <name evidence="12 14" type="primary">prs</name>
    <name evidence="14" type="ORF">GKC30_09650</name>
</gene>